<dbReference type="GO" id="GO:0016579">
    <property type="term" value="P:protein deubiquitination"/>
    <property type="evidence" value="ECO:0007669"/>
    <property type="project" value="InterPro"/>
</dbReference>
<feature type="compositionally biased region" description="Basic and acidic residues" evidence="2">
    <location>
        <begin position="129"/>
        <end position="149"/>
    </location>
</feature>
<dbReference type="InterPro" id="IPR038765">
    <property type="entry name" value="Papain-like_cys_pep_sf"/>
</dbReference>
<dbReference type="InterPro" id="IPR018200">
    <property type="entry name" value="USP_CS"/>
</dbReference>
<dbReference type="InterPro" id="IPR028889">
    <property type="entry name" value="USP"/>
</dbReference>
<name>A0A9P1MSI7_9PELO</name>
<dbReference type="EMBL" id="CANHGI010000001">
    <property type="protein sequence ID" value="CAI5438109.1"/>
    <property type="molecule type" value="Genomic_DNA"/>
</dbReference>
<dbReference type="AlphaFoldDB" id="A0A9P1MSI7"/>
<dbReference type="Gene3D" id="3.90.70.10">
    <property type="entry name" value="Cysteine proteinases"/>
    <property type="match status" value="1"/>
</dbReference>
<evidence type="ECO:0000313" key="5">
    <source>
        <dbReference type="Proteomes" id="UP001152747"/>
    </source>
</evidence>
<dbReference type="InterPro" id="IPR001394">
    <property type="entry name" value="Peptidase_C19_UCH"/>
</dbReference>
<dbReference type="Pfam" id="PF00443">
    <property type="entry name" value="UCH"/>
    <property type="match status" value="1"/>
</dbReference>
<dbReference type="Proteomes" id="UP001152747">
    <property type="component" value="Unassembled WGS sequence"/>
</dbReference>
<feature type="region of interest" description="Disordered" evidence="2">
    <location>
        <begin position="83"/>
        <end position="149"/>
    </location>
</feature>
<dbReference type="PROSITE" id="PS50235">
    <property type="entry name" value="USP_3"/>
    <property type="match status" value="1"/>
</dbReference>
<dbReference type="SUPFAM" id="SSF54001">
    <property type="entry name" value="Cysteine proteinases"/>
    <property type="match status" value="1"/>
</dbReference>
<accession>A0A9P1MSI7</accession>
<feature type="compositionally biased region" description="Basic and acidic residues" evidence="2">
    <location>
        <begin position="96"/>
        <end position="106"/>
    </location>
</feature>
<gene>
    <name evidence="4" type="ORF">CAMP_LOCUS746</name>
</gene>
<reference evidence="4" key="1">
    <citation type="submission" date="2022-11" db="EMBL/GenBank/DDBJ databases">
        <authorList>
            <person name="Kikuchi T."/>
        </authorList>
    </citation>
    <scope>NUCLEOTIDE SEQUENCE</scope>
    <source>
        <strain evidence="4">PS1010</strain>
    </source>
</reference>
<dbReference type="OrthoDB" id="5813749at2759"/>
<dbReference type="PROSITE" id="PS00973">
    <property type="entry name" value="USP_2"/>
    <property type="match status" value="1"/>
</dbReference>
<proteinExistence type="inferred from homology"/>
<sequence length="231" mass="26778">MTENAEVLATVTNRPMKEIISETARDTEWSSDVEIISMCSLLRCDIYTYLKKSWVRYQPKIDCGKRKGSLYLSNKKEVHYEPVISIQRATRGTKRKSPEYDGNNDKDDNDEMPSRQMYSRNCKTGKTYTENKEEDIGKKEETKKTKKQNRDLSEEVDLVRADVYPVYILSSVVCHQGLSLNSGHYVAYTRNASTNEWLYCSDECVYSVPEEKALNECAEKGYVFYYSKYSS</sequence>
<evidence type="ECO:0000313" key="4">
    <source>
        <dbReference type="EMBL" id="CAI5438109.1"/>
    </source>
</evidence>
<evidence type="ECO:0000256" key="2">
    <source>
        <dbReference type="SAM" id="MobiDB-lite"/>
    </source>
</evidence>
<organism evidence="4 5">
    <name type="scientific">Caenorhabditis angaria</name>
    <dbReference type="NCBI Taxonomy" id="860376"/>
    <lineage>
        <taxon>Eukaryota</taxon>
        <taxon>Metazoa</taxon>
        <taxon>Ecdysozoa</taxon>
        <taxon>Nematoda</taxon>
        <taxon>Chromadorea</taxon>
        <taxon>Rhabditida</taxon>
        <taxon>Rhabditina</taxon>
        <taxon>Rhabditomorpha</taxon>
        <taxon>Rhabditoidea</taxon>
        <taxon>Rhabditidae</taxon>
        <taxon>Peloderinae</taxon>
        <taxon>Caenorhabditis</taxon>
    </lineage>
</organism>
<protein>
    <recommendedName>
        <fullName evidence="3">USP domain-containing protein</fullName>
    </recommendedName>
</protein>
<comment type="similarity">
    <text evidence="1">Belongs to the peptidase C19 family.</text>
</comment>
<evidence type="ECO:0000259" key="3">
    <source>
        <dbReference type="PROSITE" id="PS50235"/>
    </source>
</evidence>
<dbReference type="InterPro" id="IPR050164">
    <property type="entry name" value="Peptidase_C19"/>
</dbReference>
<dbReference type="GO" id="GO:0004843">
    <property type="term" value="F:cysteine-type deubiquitinase activity"/>
    <property type="evidence" value="ECO:0007669"/>
    <property type="project" value="InterPro"/>
</dbReference>
<dbReference type="Gene3D" id="3.90.70.80">
    <property type="match status" value="1"/>
</dbReference>
<keyword evidence="5" id="KW-1185">Reference proteome</keyword>
<dbReference type="PANTHER" id="PTHR24006">
    <property type="entry name" value="UBIQUITIN CARBOXYL-TERMINAL HYDROLASE"/>
    <property type="match status" value="1"/>
</dbReference>
<evidence type="ECO:0000256" key="1">
    <source>
        <dbReference type="ARBA" id="ARBA00009085"/>
    </source>
</evidence>
<comment type="caution">
    <text evidence="4">The sequence shown here is derived from an EMBL/GenBank/DDBJ whole genome shotgun (WGS) entry which is preliminary data.</text>
</comment>
<dbReference type="GO" id="GO:0005634">
    <property type="term" value="C:nucleus"/>
    <property type="evidence" value="ECO:0007669"/>
    <property type="project" value="TreeGrafter"/>
</dbReference>
<dbReference type="CDD" id="cd02257">
    <property type="entry name" value="Peptidase_C19"/>
    <property type="match status" value="1"/>
</dbReference>
<feature type="domain" description="USP" evidence="3">
    <location>
        <begin position="1"/>
        <end position="229"/>
    </location>
</feature>
<feature type="compositionally biased region" description="Polar residues" evidence="2">
    <location>
        <begin position="116"/>
        <end position="128"/>
    </location>
</feature>
<dbReference type="GO" id="GO:0005829">
    <property type="term" value="C:cytosol"/>
    <property type="evidence" value="ECO:0007669"/>
    <property type="project" value="TreeGrafter"/>
</dbReference>